<feature type="domain" description="Lactate/malate dehydrogenase N-terminal" evidence="6">
    <location>
        <begin position="57"/>
        <end position="93"/>
    </location>
</feature>
<dbReference type="InterPro" id="IPR001236">
    <property type="entry name" value="Lactate/malate_DH_N"/>
</dbReference>
<dbReference type="EMBL" id="JAAARO010000007">
    <property type="protein sequence ID" value="KAF5745450.1"/>
    <property type="molecule type" value="Genomic_DNA"/>
</dbReference>
<evidence type="ECO:0000259" key="6">
    <source>
        <dbReference type="Pfam" id="PF00056"/>
    </source>
</evidence>
<dbReference type="Gene3D" id="3.40.50.720">
    <property type="entry name" value="NAD(P)-binding Rossmann-like Domain"/>
    <property type="match status" value="1"/>
</dbReference>
<evidence type="ECO:0000256" key="3">
    <source>
        <dbReference type="ARBA" id="ARBA00023002"/>
    </source>
</evidence>
<gene>
    <name evidence="7" type="ORF">HS088_TW07G01034</name>
</gene>
<dbReference type="InterPro" id="IPR036291">
    <property type="entry name" value="NAD(P)-bd_dom_sf"/>
</dbReference>
<organism evidence="7 8">
    <name type="scientific">Tripterygium wilfordii</name>
    <name type="common">Thunder God vine</name>
    <dbReference type="NCBI Taxonomy" id="458696"/>
    <lineage>
        <taxon>Eukaryota</taxon>
        <taxon>Viridiplantae</taxon>
        <taxon>Streptophyta</taxon>
        <taxon>Embryophyta</taxon>
        <taxon>Tracheophyta</taxon>
        <taxon>Spermatophyta</taxon>
        <taxon>Magnoliopsida</taxon>
        <taxon>eudicotyledons</taxon>
        <taxon>Gunneridae</taxon>
        <taxon>Pentapetalae</taxon>
        <taxon>rosids</taxon>
        <taxon>fabids</taxon>
        <taxon>Celastrales</taxon>
        <taxon>Celastraceae</taxon>
        <taxon>Tripterygium</taxon>
    </lineage>
</organism>
<keyword evidence="8" id="KW-1185">Reference proteome</keyword>
<dbReference type="EC" id="1.1.1.37" evidence="1"/>
<proteinExistence type="predicted"/>
<evidence type="ECO:0000256" key="2">
    <source>
        <dbReference type="ARBA" id="ARBA00022532"/>
    </source>
</evidence>
<keyword evidence="4" id="KW-0520">NAD</keyword>
<accession>A0A7J7DGF2</accession>
<comment type="caution">
    <text evidence="7">The sequence shown here is derived from an EMBL/GenBank/DDBJ whole genome shotgun (WGS) entry which is preliminary data.</text>
</comment>
<dbReference type="GO" id="GO:0030060">
    <property type="term" value="F:L-malate dehydrogenase (NAD+) activity"/>
    <property type="evidence" value="ECO:0007669"/>
    <property type="project" value="UniProtKB-EC"/>
</dbReference>
<evidence type="ECO:0000256" key="1">
    <source>
        <dbReference type="ARBA" id="ARBA00012995"/>
    </source>
</evidence>
<name>A0A7J7DGF2_TRIWF</name>
<evidence type="ECO:0000313" key="8">
    <source>
        <dbReference type="Proteomes" id="UP000593562"/>
    </source>
</evidence>
<dbReference type="InParanoid" id="A0A7J7DGF2"/>
<dbReference type="GO" id="GO:0009507">
    <property type="term" value="C:chloroplast"/>
    <property type="evidence" value="ECO:0007669"/>
    <property type="project" value="TreeGrafter"/>
</dbReference>
<dbReference type="PANTHER" id="PTHR11540:SF71">
    <property type="entry name" value="MALATE DEHYDROGENASE 1, PEROXISOMAL"/>
    <property type="match status" value="1"/>
</dbReference>
<feature type="compositionally biased region" description="Polar residues" evidence="5">
    <location>
        <begin position="47"/>
        <end position="56"/>
    </location>
</feature>
<keyword evidence="3" id="KW-0560">Oxidoreductase</keyword>
<feature type="region of interest" description="Disordered" evidence="5">
    <location>
        <begin position="46"/>
        <end position="67"/>
    </location>
</feature>
<sequence>MSILMDICVASVLDLGLRFCLMPLLIRTQWPSICLWVSETKRIGECSQRNGPSDQSAGVPRKPGMTRPKDDLFNINAGLVKNLCEAIAKCCHHQSSTPRFLLQLRSSRKLVLMIL</sequence>
<evidence type="ECO:0000256" key="5">
    <source>
        <dbReference type="SAM" id="MobiDB-lite"/>
    </source>
</evidence>
<dbReference type="PANTHER" id="PTHR11540">
    <property type="entry name" value="MALATE AND LACTATE DEHYDROGENASE"/>
    <property type="match status" value="1"/>
</dbReference>
<dbReference type="Proteomes" id="UP000593562">
    <property type="component" value="Unassembled WGS sequence"/>
</dbReference>
<protein>
    <recommendedName>
        <fullName evidence="1">malate dehydrogenase</fullName>
        <ecNumber evidence="1">1.1.1.37</ecNumber>
    </recommendedName>
</protein>
<dbReference type="SUPFAM" id="SSF51735">
    <property type="entry name" value="NAD(P)-binding Rossmann-fold domains"/>
    <property type="match status" value="1"/>
</dbReference>
<dbReference type="AlphaFoldDB" id="A0A7J7DGF2"/>
<reference evidence="7 8" key="1">
    <citation type="journal article" date="2020" name="Nat. Commun.">
        <title>Genome of Tripterygium wilfordii and identification of cytochrome P450 involved in triptolide biosynthesis.</title>
        <authorList>
            <person name="Tu L."/>
            <person name="Su P."/>
            <person name="Zhang Z."/>
            <person name="Gao L."/>
            <person name="Wang J."/>
            <person name="Hu T."/>
            <person name="Zhou J."/>
            <person name="Zhang Y."/>
            <person name="Zhao Y."/>
            <person name="Liu Y."/>
            <person name="Song Y."/>
            <person name="Tong Y."/>
            <person name="Lu Y."/>
            <person name="Yang J."/>
            <person name="Xu C."/>
            <person name="Jia M."/>
            <person name="Peters R.J."/>
            <person name="Huang L."/>
            <person name="Gao W."/>
        </authorList>
    </citation>
    <scope>NUCLEOTIDE SEQUENCE [LARGE SCALE GENOMIC DNA]</scope>
    <source>
        <strain evidence="8">cv. XIE 37</strain>
        <tissue evidence="7">Leaf</tissue>
    </source>
</reference>
<evidence type="ECO:0000313" key="7">
    <source>
        <dbReference type="EMBL" id="KAF5745450.1"/>
    </source>
</evidence>
<dbReference type="Pfam" id="PF00056">
    <property type="entry name" value="Ldh_1_N"/>
    <property type="match status" value="1"/>
</dbReference>
<dbReference type="GO" id="GO:0006099">
    <property type="term" value="P:tricarboxylic acid cycle"/>
    <property type="evidence" value="ECO:0007669"/>
    <property type="project" value="UniProtKB-KW"/>
</dbReference>
<evidence type="ECO:0000256" key="4">
    <source>
        <dbReference type="ARBA" id="ARBA00023027"/>
    </source>
</evidence>
<keyword evidence="2" id="KW-0816">Tricarboxylic acid cycle</keyword>